<reference evidence="3 4" key="1">
    <citation type="journal article" date="2018" name="Mol. Plant">
        <title>The genome of Artemisia annua provides insight into the evolution of Asteraceae family and artemisinin biosynthesis.</title>
        <authorList>
            <person name="Shen Q."/>
            <person name="Zhang L."/>
            <person name="Liao Z."/>
            <person name="Wang S."/>
            <person name="Yan T."/>
            <person name="Shi P."/>
            <person name="Liu M."/>
            <person name="Fu X."/>
            <person name="Pan Q."/>
            <person name="Wang Y."/>
            <person name="Lv Z."/>
            <person name="Lu X."/>
            <person name="Zhang F."/>
            <person name="Jiang W."/>
            <person name="Ma Y."/>
            <person name="Chen M."/>
            <person name="Hao X."/>
            <person name="Li L."/>
            <person name="Tang Y."/>
            <person name="Lv G."/>
            <person name="Zhou Y."/>
            <person name="Sun X."/>
            <person name="Brodelius P.E."/>
            <person name="Rose J.K.C."/>
            <person name="Tang K."/>
        </authorList>
    </citation>
    <scope>NUCLEOTIDE SEQUENCE [LARGE SCALE GENOMIC DNA]</scope>
    <source>
        <strain evidence="4">cv. Huhao1</strain>
        <tissue evidence="3">Leaf</tissue>
    </source>
</reference>
<dbReference type="Pfam" id="PF02517">
    <property type="entry name" value="Rce1-like"/>
    <property type="match status" value="1"/>
</dbReference>
<dbReference type="OrthoDB" id="1742244at2759"/>
<sequence>MTNTVSVWDNTKNSKAYAILLESGQSFRGCAIQTQVAISLKFNDDILLHVYLQGEFHTLTRETIHVPHWSSGKSFISRHYNYKLCCIKNDTNQKPSSHQDFSVLKTDPEYDSGNTWSTMAVYIFSLHIPLSFGGLSVVAKLLHQTVLDSETQVFSLLLIQTLELVAFMSLLQFSEKQFSILNFFETRVLPKERSWLLASVLGLGSLLTVVFLTSLAADKLIGTKDVNSPVLKEILSGGPLSVTGSILVYCLITPFLEETVYRGFLLTSLASRMEWKKAVVVIPNHLEHQESSSSTTSKLTTLKTTYKPHRPVPRHTETTQKLGHMDACTNKYV</sequence>
<dbReference type="PANTHER" id="PTHR43592:SF4">
    <property type="entry name" value="CAAX AMINO TERMINAL PROTEASE FAMILY PROTEIN"/>
    <property type="match status" value="1"/>
</dbReference>
<dbReference type="EMBL" id="PKPP01009212">
    <property type="protein sequence ID" value="PWA48775.1"/>
    <property type="molecule type" value="Genomic_DNA"/>
</dbReference>
<evidence type="ECO:0000259" key="2">
    <source>
        <dbReference type="Pfam" id="PF02517"/>
    </source>
</evidence>
<dbReference type="AlphaFoldDB" id="A0A2U1LIE5"/>
<dbReference type="GO" id="GO:0004175">
    <property type="term" value="F:endopeptidase activity"/>
    <property type="evidence" value="ECO:0007669"/>
    <property type="project" value="UniProtKB-ARBA"/>
</dbReference>
<dbReference type="Proteomes" id="UP000245207">
    <property type="component" value="Unassembled WGS sequence"/>
</dbReference>
<keyword evidence="1" id="KW-0812">Transmembrane</keyword>
<keyword evidence="4" id="KW-1185">Reference proteome</keyword>
<feature type="transmembrane region" description="Helical" evidence="1">
    <location>
        <begin position="120"/>
        <end position="142"/>
    </location>
</feature>
<evidence type="ECO:0000313" key="3">
    <source>
        <dbReference type="EMBL" id="PWA48775.1"/>
    </source>
</evidence>
<keyword evidence="1" id="KW-0472">Membrane</keyword>
<feature type="transmembrane region" description="Helical" evidence="1">
    <location>
        <begin position="237"/>
        <end position="256"/>
    </location>
</feature>
<feature type="domain" description="CAAX prenyl protease 2/Lysostaphin resistance protein A-like" evidence="2">
    <location>
        <begin position="243"/>
        <end position="282"/>
    </location>
</feature>
<protein>
    <submittedName>
        <fullName evidence="3">CAAX amino terminal protease family protein</fullName>
    </submittedName>
</protein>
<organism evidence="3 4">
    <name type="scientific">Artemisia annua</name>
    <name type="common">Sweet wormwood</name>
    <dbReference type="NCBI Taxonomy" id="35608"/>
    <lineage>
        <taxon>Eukaryota</taxon>
        <taxon>Viridiplantae</taxon>
        <taxon>Streptophyta</taxon>
        <taxon>Embryophyta</taxon>
        <taxon>Tracheophyta</taxon>
        <taxon>Spermatophyta</taxon>
        <taxon>Magnoliopsida</taxon>
        <taxon>eudicotyledons</taxon>
        <taxon>Gunneridae</taxon>
        <taxon>Pentapetalae</taxon>
        <taxon>asterids</taxon>
        <taxon>campanulids</taxon>
        <taxon>Asterales</taxon>
        <taxon>Asteraceae</taxon>
        <taxon>Asteroideae</taxon>
        <taxon>Anthemideae</taxon>
        <taxon>Artemisiinae</taxon>
        <taxon>Artemisia</taxon>
    </lineage>
</organism>
<feature type="transmembrane region" description="Helical" evidence="1">
    <location>
        <begin position="154"/>
        <end position="174"/>
    </location>
</feature>
<evidence type="ECO:0000313" key="4">
    <source>
        <dbReference type="Proteomes" id="UP000245207"/>
    </source>
</evidence>
<name>A0A2U1LIE5_ARTAN</name>
<dbReference type="STRING" id="35608.A0A2U1LIE5"/>
<dbReference type="GO" id="GO:0006508">
    <property type="term" value="P:proteolysis"/>
    <property type="evidence" value="ECO:0007669"/>
    <property type="project" value="UniProtKB-KW"/>
</dbReference>
<feature type="transmembrane region" description="Helical" evidence="1">
    <location>
        <begin position="195"/>
        <end position="217"/>
    </location>
</feature>
<gene>
    <name evidence="3" type="ORF">CTI12_AA490700</name>
</gene>
<keyword evidence="3" id="KW-0378">Hydrolase</keyword>
<accession>A0A2U1LIE5</accession>
<proteinExistence type="predicted"/>
<evidence type="ECO:0000256" key="1">
    <source>
        <dbReference type="SAM" id="Phobius"/>
    </source>
</evidence>
<keyword evidence="3" id="KW-0645">Protease</keyword>
<comment type="caution">
    <text evidence="3">The sequence shown here is derived from an EMBL/GenBank/DDBJ whole genome shotgun (WGS) entry which is preliminary data.</text>
</comment>
<keyword evidence="1" id="KW-1133">Transmembrane helix</keyword>
<dbReference type="PANTHER" id="PTHR43592">
    <property type="entry name" value="CAAX AMINO TERMINAL PROTEASE"/>
    <property type="match status" value="1"/>
</dbReference>
<dbReference type="InterPro" id="IPR003675">
    <property type="entry name" value="Rce1/LyrA-like_dom"/>
</dbReference>
<dbReference type="GO" id="GO:0080120">
    <property type="term" value="P:CAAX-box protein maturation"/>
    <property type="evidence" value="ECO:0007669"/>
    <property type="project" value="UniProtKB-ARBA"/>
</dbReference>